<keyword evidence="1" id="KW-0456">Lyase</keyword>
<dbReference type="PANTHER" id="PTHR28152:SF1">
    <property type="entry name" value="HYDROXYACYL-THIOESTER DEHYDRATASE TYPE 2, MITOCHONDRIAL"/>
    <property type="match status" value="1"/>
</dbReference>
<evidence type="ECO:0000313" key="1">
    <source>
        <dbReference type="EMBL" id="NIJ14815.1"/>
    </source>
</evidence>
<dbReference type="InterPro" id="IPR052741">
    <property type="entry name" value="Mitochondrial_HTD2"/>
</dbReference>
<dbReference type="AlphaFoldDB" id="A0A7X5ZTY9"/>
<dbReference type="PANTHER" id="PTHR28152">
    <property type="entry name" value="HYDROXYACYL-THIOESTER DEHYDRATASE TYPE 2, MITOCHONDRIAL"/>
    <property type="match status" value="1"/>
</dbReference>
<dbReference type="EMBL" id="JAAOYM010000003">
    <property type="protein sequence ID" value="NIJ14815.1"/>
    <property type="molecule type" value="Genomic_DNA"/>
</dbReference>
<dbReference type="EC" id="4.2.1.153" evidence="1"/>
<dbReference type="RefSeq" id="WP_167177288.1">
    <property type="nucleotide sequence ID" value="NZ_JAAOYM010000003.1"/>
</dbReference>
<keyword evidence="2" id="KW-1185">Reference proteome</keyword>
<name>A0A7X5ZTY9_9PSEU</name>
<sequence length="281" mass="31353">MSLRTQLDGWQPEPITEHDVIAQAPVAALSAVLDQPLAAREGEPLPPLWHWLHFLEWPPQQELGADGHPRAGHFLPPIPDRRRMFAGGRSRVSAPLLVGLETERISTLDRAVVKQGSTGEMVFVTVHTELRQRGETRVIDEVDYVYRSGEDSRRVFEPASGPPPDPSDPWRLPVDTDPTLLFRFSALTANAHRIHYDAPYATRVERYPGLVAHGPLLVLLMLELVRRNEPRPVRCLDYRLRRPVFCGEPVLVHGFPEADAAELVVSGAGGRTHATARVELA</sequence>
<protein>
    <submittedName>
        <fullName evidence="1">3-methylfumaryl-CoA hydratase</fullName>
        <ecNumber evidence="1">4.2.1.153</ecNumber>
    </submittedName>
</protein>
<reference evidence="1 2" key="1">
    <citation type="submission" date="2020-03" db="EMBL/GenBank/DDBJ databases">
        <title>Sequencing the genomes of 1000 actinobacteria strains.</title>
        <authorList>
            <person name="Klenk H.-P."/>
        </authorList>
    </citation>
    <scope>NUCLEOTIDE SEQUENCE [LARGE SCALE GENOMIC DNA]</scope>
    <source>
        <strain evidence="1 2">DSM 45685</strain>
    </source>
</reference>
<comment type="caution">
    <text evidence="1">The sequence shown here is derived from an EMBL/GenBank/DDBJ whole genome shotgun (WGS) entry which is preliminary data.</text>
</comment>
<proteinExistence type="predicted"/>
<dbReference type="Proteomes" id="UP000545493">
    <property type="component" value="Unassembled WGS sequence"/>
</dbReference>
<dbReference type="SUPFAM" id="SSF54637">
    <property type="entry name" value="Thioesterase/thiol ester dehydrase-isomerase"/>
    <property type="match status" value="1"/>
</dbReference>
<organism evidence="1 2">
    <name type="scientific">Saccharomonospora amisosensis</name>
    <dbReference type="NCBI Taxonomy" id="1128677"/>
    <lineage>
        <taxon>Bacteria</taxon>
        <taxon>Bacillati</taxon>
        <taxon>Actinomycetota</taxon>
        <taxon>Actinomycetes</taxon>
        <taxon>Pseudonocardiales</taxon>
        <taxon>Pseudonocardiaceae</taxon>
        <taxon>Saccharomonospora</taxon>
    </lineage>
</organism>
<evidence type="ECO:0000313" key="2">
    <source>
        <dbReference type="Proteomes" id="UP000545493"/>
    </source>
</evidence>
<dbReference type="InterPro" id="IPR029069">
    <property type="entry name" value="HotDog_dom_sf"/>
</dbReference>
<gene>
    <name evidence="1" type="ORF">FHU38_005223</name>
</gene>
<dbReference type="Gene3D" id="3.10.129.10">
    <property type="entry name" value="Hotdog Thioesterase"/>
    <property type="match status" value="1"/>
</dbReference>
<accession>A0A7X5ZTY9</accession>
<dbReference type="GO" id="GO:0019171">
    <property type="term" value="F:(3R)-hydroxyacyl-[acyl-carrier-protein] dehydratase activity"/>
    <property type="evidence" value="ECO:0007669"/>
    <property type="project" value="TreeGrafter"/>
</dbReference>